<organism evidence="1 2">
    <name type="scientific">Clostridioides difficile</name>
    <name type="common">Peptoclostridium difficile</name>
    <dbReference type="NCBI Taxonomy" id="1496"/>
    <lineage>
        <taxon>Bacteria</taxon>
        <taxon>Bacillati</taxon>
        <taxon>Bacillota</taxon>
        <taxon>Clostridia</taxon>
        <taxon>Peptostreptococcales</taxon>
        <taxon>Peptostreptococcaceae</taxon>
        <taxon>Clostridioides</taxon>
    </lineage>
</organism>
<dbReference type="InterPro" id="IPR021145">
    <property type="entry name" value="Portal_protein_SPP1_Gp6-like"/>
</dbReference>
<gene>
    <name evidence="1" type="ORF">SAMEA1402399_04047</name>
</gene>
<protein>
    <submittedName>
        <fullName evidence="1">Phage portal protein, SPP1 family</fullName>
    </submittedName>
</protein>
<sequence length="480" mass="55993">MRKLKINKDAKITGYIILEYIEKHKKEKNRLNKMYKYYNNDNEILNRSYKTKNKPQNKLAHSYASYITDVATGYFLGKPISYTSNDKTTLETLNDIFKYNDEADNNTTLAKYESIFGYAYEVLYLDENLNIRFKAIDPRELIVVYDNTLQEDIVFAIRYYNENELVNNTIKEITKVEVYRKPILNDKGKIVLNGKIEYYTKNGNTLILDDEKECFFCDIPIITYINNDELYGDFEKVIQLIDAYDKTQSDTANDFEMFTHAVLVVSGSVVDEEDKKDLNDKYLINFINEEGKADYLIKNIQDTALENYKNRLDNDIHKFSCVPNMSDESFSNNASGVSLAFKLMSLENKVGIKEAKFKKGLMRRIELICDYLKIKKGNEYSYTDIEPVFSRNKPSNEAESAEIMQKLTGILSQETIISLFPSISDPQKEMEKIDKEKDNLFDDYDFNKISNEIKNRKDNLENVDIKENEDREGSTDVEEK</sequence>
<proteinExistence type="predicted"/>
<dbReference type="Pfam" id="PF05133">
    <property type="entry name" value="SPP1_portal"/>
    <property type="match status" value="1"/>
</dbReference>
<dbReference type="RefSeq" id="WP_109277256.1">
    <property type="nucleotide sequence ID" value="NZ_CAADAN010000027.1"/>
</dbReference>
<reference evidence="1 2" key="1">
    <citation type="submission" date="2019-02" db="EMBL/GenBank/DDBJ databases">
        <authorList>
            <consortium name="Pathogen Informatics"/>
        </authorList>
    </citation>
    <scope>NUCLEOTIDE SEQUENCE [LARGE SCALE GENOMIC DNA]</scope>
    <source>
        <strain evidence="2">clo34</strain>
    </source>
</reference>
<dbReference type="NCBIfam" id="TIGR01538">
    <property type="entry name" value="portal_SPP1"/>
    <property type="match status" value="1"/>
</dbReference>
<dbReference type="EMBL" id="CAADAN010000027">
    <property type="protein sequence ID" value="VFD36596.1"/>
    <property type="molecule type" value="Genomic_DNA"/>
</dbReference>
<evidence type="ECO:0000313" key="1">
    <source>
        <dbReference type="EMBL" id="VFD36596.1"/>
    </source>
</evidence>
<accession>A0AB74QJ55</accession>
<name>A0AB74QJ55_CLODI</name>
<evidence type="ECO:0000313" key="2">
    <source>
        <dbReference type="Proteomes" id="UP000411588"/>
    </source>
</evidence>
<comment type="caution">
    <text evidence="1">The sequence shown here is derived from an EMBL/GenBank/DDBJ whole genome shotgun (WGS) entry which is preliminary data.</text>
</comment>
<dbReference type="InterPro" id="IPR006428">
    <property type="entry name" value="Portal_SPP1-type"/>
</dbReference>
<dbReference type="AlphaFoldDB" id="A0AB74QJ55"/>
<dbReference type="Proteomes" id="UP000411588">
    <property type="component" value="Unassembled WGS sequence"/>
</dbReference>